<feature type="compositionally biased region" description="Basic and acidic residues" evidence="1">
    <location>
        <begin position="329"/>
        <end position="341"/>
    </location>
</feature>
<dbReference type="SUPFAM" id="SSF54160">
    <property type="entry name" value="Chromo domain-like"/>
    <property type="match status" value="1"/>
</dbReference>
<dbReference type="Pfam" id="PF24626">
    <property type="entry name" value="SH3_Tf2-1"/>
    <property type="match status" value="1"/>
</dbReference>
<gene>
    <name evidence="4" type="ORF">BN9_119840</name>
</gene>
<evidence type="ECO:0008006" key="6">
    <source>
        <dbReference type="Google" id="ProtNLM"/>
    </source>
</evidence>
<protein>
    <recommendedName>
        <fullName evidence="6">Chromo domain-containing protein</fullName>
    </recommendedName>
</protein>
<dbReference type="Proteomes" id="UP000053237">
    <property type="component" value="Unassembled WGS sequence"/>
</dbReference>
<feature type="domain" description="Integrase catalytic" evidence="3">
    <location>
        <begin position="1"/>
        <end position="151"/>
    </location>
</feature>
<reference evidence="4 5" key="1">
    <citation type="submission" date="2012-05" db="EMBL/GenBank/DDBJ databases">
        <title>Recombination and specialization in a pathogen metapopulation.</title>
        <authorList>
            <person name="Gardiner A."/>
            <person name="Kemen E."/>
            <person name="Schultz-Larsen T."/>
            <person name="MacLean D."/>
            <person name="Van Oosterhout C."/>
            <person name="Jones J.D.G."/>
        </authorList>
    </citation>
    <scope>NUCLEOTIDE SEQUENCE [LARGE SCALE GENOMIC DNA]</scope>
    <source>
        <strain evidence="4 5">Ac Nc2</strain>
    </source>
</reference>
<dbReference type="AlphaFoldDB" id="A0A024GUN2"/>
<dbReference type="GO" id="GO:0015074">
    <property type="term" value="P:DNA integration"/>
    <property type="evidence" value="ECO:0007669"/>
    <property type="project" value="InterPro"/>
</dbReference>
<dbReference type="Gene3D" id="3.30.420.10">
    <property type="entry name" value="Ribonuclease H-like superfamily/Ribonuclease H"/>
    <property type="match status" value="1"/>
</dbReference>
<dbReference type="CDD" id="cd00024">
    <property type="entry name" value="CD_CSD"/>
    <property type="match status" value="1"/>
</dbReference>
<evidence type="ECO:0000259" key="3">
    <source>
        <dbReference type="PROSITE" id="PS50994"/>
    </source>
</evidence>
<sequence>MDFVYGLPKDSEGNTGIVVFVDCLSKMGDLASVPEAIYGAGTATLFIDRVFRQHGSPVAIISDRDTRFTGQFWKSIVKLLGTRFDMSTADLPQIDGQTERVNRVIGDILRSICANTARSLSSMLPVVEFALSNSDHASTGYTPTWWGEMADRLADVSPDTAKKQVSEYLATRLNVLRHAWDAMAESQEQRKEQADANSRGCIESYEAGDQVLLSTKNLPTNVVSAVFETKLRPRFIGTFTVMAKKGLAYTLNLPRKLRTHSGFYVGLLKPYRDPSHVDFGALAPRHLALPQAAASEQGCQDEAQPGSEHAPTPEGESVPRQAYDGSNPKSREDTSLREPDSSGHPPIQRPPPALLDKQGNLHFHVEKVLARRRRHGQNQYLTKWRGYPESENSWEYEIPLRQDFPYAMDVFEHHRQAHPATKGASCQ</sequence>
<dbReference type="InterPro" id="IPR056924">
    <property type="entry name" value="SH3_Tf2-1"/>
</dbReference>
<dbReference type="InterPro" id="IPR036397">
    <property type="entry name" value="RNaseH_sf"/>
</dbReference>
<dbReference type="InterPro" id="IPR050951">
    <property type="entry name" value="Retrovirus_Pol_polyprotein"/>
</dbReference>
<dbReference type="STRING" id="65357.A0A024GUN2"/>
<keyword evidence="5" id="KW-1185">Reference proteome</keyword>
<dbReference type="EMBL" id="CAIX01000449">
    <property type="protein sequence ID" value="CCI50317.1"/>
    <property type="molecule type" value="Genomic_DNA"/>
</dbReference>
<dbReference type="InterPro" id="IPR000953">
    <property type="entry name" value="Chromo/chromo_shadow_dom"/>
</dbReference>
<dbReference type="Gene3D" id="2.40.50.40">
    <property type="match status" value="1"/>
</dbReference>
<dbReference type="InterPro" id="IPR016197">
    <property type="entry name" value="Chromo-like_dom_sf"/>
</dbReference>
<dbReference type="GO" id="GO:0003676">
    <property type="term" value="F:nucleic acid binding"/>
    <property type="evidence" value="ECO:0007669"/>
    <property type="project" value="InterPro"/>
</dbReference>
<name>A0A024GUN2_9STRA</name>
<evidence type="ECO:0000256" key="1">
    <source>
        <dbReference type="SAM" id="MobiDB-lite"/>
    </source>
</evidence>
<dbReference type="InterPro" id="IPR012337">
    <property type="entry name" value="RNaseH-like_sf"/>
</dbReference>
<dbReference type="PROSITE" id="PS50994">
    <property type="entry name" value="INTEGRASE"/>
    <property type="match status" value="1"/>
</dbReference>
<dbReference type="SMART" id="SM00298">
    <property type="entry name" value="CHROMO"/>
    <property type="match status" value="1"/>
</dbReference>
<dbReference type="PANTHER" id="PTHR37984:SF5">
    <property type="entry name" value="PROTEIN NYNRIN-LIKE"/>
    <property type="match status" value="1"/>
</dbReference>
<feature type="region of interest" description="Disordered" evidence="1">
    <location>
        <begin position="291"/>
        <end position="359"/>
    </location>
</feature>
<evidence type="ECO:0000313" key="5">
    <source>
        <dbReference type="Proteomes" id="UP000053237"/>
    </source>
</evidence>
<feature type="domain" description="Chromo" evidence="2">
    <location>
        <begin position="363"/>
        <end position="423"/>
    </location>
</feature>
<dbReference type="SUPFAM" id="SSF53098">
    <property type="entry name" value="Ribonuclease H-like"/>
    <property type="match status" value="1"/>
</dbReference>
<dbReference type="Pfam" id="PF00385">
    <property type="entry name" value="Chromo"/>
    <property type="match status" value="1"/>
</dbReference>
<dbReference type="PANTHER" id="PTHR37984">
    <property type="entry name" value="PROTEIN CBG26694"/>
    <property type="match status" value="1"/>
</dbReference>
<dbReference type="InParanoid" id="A0A024GUN2"/>
<evidence type="ECO:0000259" key="2">
    <source>
        <dbReference type="PROSITE" id="PS50013"/>
    </source>
</evidence>
<dbReference type="PROSITE" id="PS50013">
    <property type="entry name" value="CHROMO_2"/>
    <property type="match status" value="1"/>
</dbReference>
<proteinExistence type="predicted"/>
<evidence type="ECO:0000313" key="4">
    <source>
        <dbReference type="EMBL" id="CCI50317.1"/>
    </source>
</evidence>
<dbReference type="InterPro" id="IPR023780">
    <property type="entry name" value="Chromo_domain"/>
</dbReference>
<dbReference type="InterPro" id="IPR001584">
    <property type="entry name" value="Integrase_cat-core"/>
</dbReference>
<accession>A0A024GUN2</accession>
<dbReference type="OrthoDB" id="120688at2759"/>
<organism evidence="4 5">
    <name type="scientific">Albugo candida</name>
    <dbReference type="NCBI Taxonomy" id="65357"/>
    <lineage>
        <taxon>Eukaryota</taxon>
        <taxon>Sar</taxon>
        <taxon>Stramenopiles</taxon>
        <taxon>Oomycota</taxon>
        <taxon>Peronosporomycetes</taxon>
        <taxon>Albuginales</taxon>
        <taxon>Albuginaceae</taxon>
        <taxon>Albugo</taxon>
    </lineage>
</organism>
<comment type="caution">
    <text evidence="4">The sequence shown here is derived from an EMBL/GenBank/DDBJ whole genome shotgun (WGS) entry which is preliminary data.</text>
</comment>